<dbReference type="Proteomes" id="UP000560470">
    <property type="component" value="Unassembled WGS sequence"/>
</dbReference>
<evidence type="ECO:0000313" key="1">
    <source>
        <dbReference type="EMBL" id="NVZ59532.1"/>
    </source>
</evidence>
<organism evidence="1 2">
    <name type="scientific">Pseudomonas edaphica</name>
    <dbReference type="NCBI Taxonomy" id="2006980"/>
    <lineage>
        <taxon>Bacteria</taxon>
        <taxon>Pseudomonadati</taxon>
        <taxon>Pseudomonadota</taxon>
        <taxon>Gammaproteobacteria</taxon>
        <taxon>Pseudomonadales</taxon>
        <taxon>Pseudomonadaceae</taxon>
        <taxon>Pseudomonas</taxon>
    </lineage>
</organism>
<reference evidence="1 2" key="1">
    <citation type="submission" date="2020-04" db="EMBL/GenBank/DDBJ databases">
        <title>Molecular characterization of pseudomonads from Agaricus bisporus reveal novel blotch 2 pathogens in Western Europe.</title>
        <authorList>
            <person name="Taparia T."/>
            <person name="Krijger M."/>
            <person name="Haynes E."/>
            <person name="Elpinstone J.G."/>
            <person name="Noble R."/>
            <person name="Van Der Wolf J."/>
        </authorList>
    </citation>
    <scope>NUCLEOTIDE SEQUENCE [LARGE SCALE GENOMIC DNA]</scope>
    <source>
        <strain evidence="1 2">B7002</strain>
    </source>
</reference>
<protein>
    <recommendedName>
        <fullName evidence="3">GIY-YIG nuclease family protein</fullName>
    </recommendedName>
</protein>
<comment type="caution">
    <text evidence="1">The sequence shown here is derived from an EMBL/GenBank/DDBJ whole genome shotgun (WGS) entry which is preliminary data.</text>
</comment>
<accession>A0A7Y7RW67</accession>
<evidence type="ECO:0000313" key="2">
    <source>
        <dbReference type="Proteomes" id="UP000560470"/>
    </source>
</evidence>
<evidence type="ECO:0008006" key="3">
    <source>
        <dbReference type="Google" id="ProtNLM"/>
    </source>
</evidence>
<name>A0A7Y7RW67_9PSED</name>
<proteinExistence type="predicted"/>
<dbReference type="EMBL" id="JACAOZ010000032">
    <property type="protein sequence ID" value="NVZ59532.1"/>
    <property type="molecule type" value="Genomic_DNA"/>
</dbReference>
<gene>
    <name evidence="1" type="ORF">HX797_24980</name>
</gene>
<dbReference type="RefSeq" id="WP_177034790.1">
    <property type="nucleotide sequence ID" value="NZ_JACAOZ010000032.1"/>
</dbReference>
<dbReference type="AlphaFoldDB" id="A0A7Y7RW67"/>
<sequence length="153" mass="17213">MDVLRIDIGALIADAQESLLSATPTPVDYVDMEALEQNKLPPALGKSRINLYALWKRTGDQAEWELMYIGQRSHQFGWSRVAQHLFSTPQGTQSKLKEVHAAIRAGDKIGVTAILVEPDSMRLSVEEELINRNSSSTDLLRWNRKARSKVKKV</sequence>